<comment type="caution">
    <text evidence="14">The sequence shown here is derived from an EMBL/GenBank/DDBJ whole genome shotgun (WGS) entry which is preliminary data.</text>
</comment>
<accession>A0A3R7G3T5</accession>
<evidence type="ECO:0000313" key="14">
    <source>
        <dbReference type="EMBL" id="RLN31511.1"/>
    </source>
</evidence>
<keyword evidence="2" id="KW-0436">Ligase</keyword>
<dbReference type="InterPro" id="IPR010978">
    <property type="entry name" value="tRNA-bd_arm"/>
</dbReference>
<evidence type="ECO:0000313" key="12">
    <source>
        <dbReference type="EMBL" id="KAG2520565.1"/>
    </source>
</evidence>
<keyword evidence="3" id="KW-0547">Nucleotide-binding</keyword>
<dbReference type="PRINTS" id="PR00981">
    <property type="entry name" value="TRNASYNTHSER"/>
</dbReference>
<feature type="binding site" evidence="8">
    <location>
        <position position="323"/>
    </location>
    <ligand>
        <name>L-serine</name>
        <dbReference type="ChEBI" id="CHEBI:33384"/>
    </ligand>
</feature>
<protein>
    <recommendedName>
        <fullName evidence="1">serine--tRNA ligase</fullName>
        <ecNumber evidence="1">6.1.1.11</ecNumber>
    </recommendedName>
    <alternativeName>
        <fullName evidence="7">Seryl-tRNA synthetase</fullName>
    </alternativeName>
</protein>
<dbReference type="FunFam" id="3.30.930.10:FF:000055">
    <property type="entry name" value="Serine--tRNA ligase"/>
    <property type="match status" value="1"/>
</dbReference>
<evidence type="ECO:0000256" key="1">
    <source>
        <dbReference type="ARBA" id="ARBA00012840"/>
    </source>
</evidence>
<dbReference type="Proteomes" id="UP000285624">
    <property type="component" value="Unassembled WGS sequence"/>
</dbReference>
<reference evidence="12" key="1">
    <citation type="journal article" date="2015" name="Genom Data">
        <title>Genome sequences of six Phytophthora species associated with forests in New Zealand.</title>
        <authorList>
            <person name="Studholme D.J."/>
            <person name="McDougal R.L."/>
            <person name="Sambles C."/>
            <person name="Hansen E."/>
            <person name="Hardy G."/>
            <person name="Grant M."/>
            <person name="Ganley R.J."/>
            <person name="Williams N.M."/>
        </authorList>
    </citation>
    <scope>NUCLEOTIDE SEQUENCE</scope>
    <source>
        <strain evidence="12">NZFS 2646</strain>
        <strain evidence="13">NZFS 3630</strain>
    </source>
</reference>
<keyword evidence="6" id="KW-0030">Aminoacyl-tRNA synthetase</keyword>
<dbReference type="PANTHER" id="PTHR11778">
    <property type="entry name" value="SERYL-TRNA SYNTHETASE"/>
    <property type="match status" value="1"/>
</dbReference>
<organism evidence="14 17">
    <name type="scientific">Phytophthora kernoviae</name>
    <dbReference type="NCBI Taxonomy" id="325452"/>
    <lineage>
        <taxon>Eukaryota</taxon>
        <taxon>Sar</taxon>
        <taxon>Stramenopiles</taxon>
        <taxon>Oomycota</taxon>
        <taxon>Peronosporomycetes</taxon>
        <taxon>Peronosporales</taxon>
        <taxon>Peronosporaceae</taxon>
        <taxon>Phytophthora</taxon>
    </lineage>
</organism>
<dbReference type="InterPro" id="IPR042103">
    <property type="entry name" value="SerRS_1_N_sf"/>
</dbReference>
<dbReference type="GO" id="GO:0005524">
    <property type="term" value="F:ATP binding"/>
    <property type="evidence" value="ECO:0007669"/>
    <property type="project" value="UniProtKB-KW"/>
</dbReference>
<dbReference type="EMBL" id="JPWV03000235">
    <property type="protein sequence ID" value="KAG2520565.1"/>
    <property type="molecule type" value="Genomic_DNA"/>
</dbReference>
<dbReference type="GO" id="GO:0004828">
    <property type="term" value="F:serine-tRNA ligase activity"/>
    <property type="evidence" value="ECO:0007669"/>
    <property type="project" value="UniProtKB-EC"/>
</dbReference>
<dbReference type="EMBL" id="MAYM02000961">
    <property type="protein sequence ID" value="RLN31511.1"/>
    <property type="molecule type" value="Genomic_DNA"/>
</dbReference>
<evidence type="ECO:0000313" key="16">
    <source>
        <dbReference type="Proteomes" id="UP000285624"/>
    </source>
</evidence>
<dbReference type="Gene3D" id="1.10.287.40">
    <property type="entry name" value="Serine-tRNA synthetase, tRNA binding domain"/>
    <property type="match status" value="1"/>
</dbReference>
<feature type="binding site" evidence="8">
    <location>
        <position position="354"/>
    </location>
    <ligand>
        <name>L-serine</name>
        <dbReference type="ChEBI" id="CHEBI:33384"/>
    </ligand>
</feature>
<evidence type="ECO:0000313" key="13">
    <source>
        <dbReference type="EMBL" id="KAG2521667.1"/>
    </source>
</evidence>
<evidence type="ECO:0000256" key="9">
    <source>
        <dbReference type="PIRSR" id="PIRSR001529-2"/>
    </source>
</evidence>
<feature type="coiled-coil region" evidence="10">
    <location>
        <begin position="162"/>
        <end position="189"/>
    </location>
</feature>
<keyword evidence="4 9" id="KW-0067">ATP-binding</keyword>
<dbReference type="SUPFAM" id="SSF46589">
    <property type="entry name" value="tRNA-binding arm"/>
    <property type="match status" value="1"/>
</dbReference>
<reference evidence="12" key="3">
    <citation type="submission" date="2020-06" db="EMBL/GenBank/DDBJ databases">
        <authorList>
            <person name="Studholme D.J."/>
        </authorList>
    </citation>
    <scope>NUCLEOTIDE SEQUENCE</scope>
    <source>
        <strain evidence="12">NZFS 2646</strain>
        <strain evidence="13">NZFS 3630</strain>
    </source>
</reference>
<proteinExistence type="predicted"/>
<dbReference type="Proteomes" id="UP000785171">
    <property type="component" value="Unassembled WGS sequence"/>
</dbReference>
<feature type="binding site" evidence="9">
    <location>
        <begin position="354"/>
        <end position="356"/>
    </location>
    <ligand>
        <name>ATP</name>
        <dbReference type="ChEBI" id="CHEBI:30616"/>
    </ligand>
</feature>
<dbReference type="SUPFAM" id="SSF55681">
    <property type="entry name" value="Class II aaRS and biotin synthetases"/>
    <property type="match status" value="1"/>
</dbReference>
<evidence type="ECO:0000256" key="2">
    <source>
        <dbReference type="ARBA" id="ARBA00022598"/>
    </source>
</evidence>
<gene>
    <name evidence="14" type="ORF">BBI17_006464</name>
    <name evidence="15" type="ORF">BBO99_00006313</name>
    <name evidence="12" type="ORF">JM16_006661</name>
    <name evidence="13" type="ORF">JM18_005868</name>
</gene>
<feature type="domain" description="Aminoacyl-transfer RNA synthetases class-II family profile" evidence="11">
    <location>
        <begin position="277"/>
        <end position="505"/>
    </location>
</feature>
<keyword evidence="10" id="KW-0175">Coiled coil</keyword>
<keyword evidence="5" id="KW-0648">Protein biosynthesis</keyword>
<evidence type="ECO:0000256" key="8">
    <source>
        <dbReference type="PIRSR" id="PIRSR001529-1"/>
    </source>
</evidence>
<feature type="site" description="Important for serine binding" evidence="8">
    <location>
        <position position="480"/>
    </location>
</feature>
<evidence type="ECO:0000256" key="10">
    <source>
        <dbReference type="SAM" id="Coils"/>
    </source>
</evidence>
<dbReference type="NCBIfam" id="TIGR00414">
    <property type="entry name" value="serS"/>
    <property type="match status" value="1"/>
</dbReference>
<dbReference type="Pfam" id="PF00587">
    <property type="entry name" value="tRNA-synt_2b"/>
    <property type="match status" value="1"/>
</dbReference>
<dbReference type="CDD" id="cd00770">
    <property type="entry name" value="SerRS_core"/>
    <property type="match status" value="1"/>
</dbReference>
<dbReference type="Pfam" id="PF02403">
    <property type="entry name" value="Seryl_tRNA_N"/>
    <property type="match status" value="1"/>
</dbReference>
<feature type="binding site" evidence="8">
    <location>
        <position position="478"/>
    </location>
    <ligand>
        <name>L-serine</name>
        <dbReference type="ChEBI" id="CHEBI:33384"/>
    </ligand>
</feature>
<evidence type="ECO:0000313" key="17">
    <source>
        <dbReference type="Proteomes" id="UP000285883"/>
    </source>
</evidence>
<evidence type="ECO:0000259" key="11">
    <source>
        <dbReference type="PROSITE" id="PS50862"/>
    </source>
</evidence>
<evidence type="ECO:0000256" key="4">
    <source>
        <dbReference type="ARBA" id="ARBA00022840"/>
    </source>
</evidence>
<keyword evidence="16" id="KW-1185">Reference proteome</keyword>
<dbReference type="EMBL" id="JPWU03000241">
    <property type="protein sequence ID" value="KAG2521667.1"/>
    <property type="molecule type" value="Genomic_DNA"/>
</dbReference>
<dbReference type="InterPro" id="IPR002317">
    <property type="entry name" value="Ser-tRNA-ligase_type_1"/>
</dbReference>
<dbReference type="InterPro" id="IPR015866">
    <property type="entry name" value="Ser-tRNA-synth_1_N"/>
</dbReference>
<dbReference type="Gene3D" id="3.30.930.10">
    <property type="entry name" value="Bira Bifunctional Protein, Domain 2"/>
    <property type="match status" value="1"/>
</dbReference>
<dbReference type="Proteomes" id="UP000792063">
    <property type="component" value="Unassembled WGS sequence"/>
</dbReference>
<name>A0A3R7G3T5_9STRA</name>
<reference evidence="16 17" key="2">
    <citation type="submission" date="2018-07" db="EMBL/GenBank/DDBJ databases">
        <title>Genome sequencing of oomycete isolates from Chile give support for New Zealand origin for Phytophthora kernoviae and make available the first Nothophytophthora sp. genome.</title>
        <authorList>
            <person name="Studholme D.J."/>
            <person name="Sanfuentes E."/>
            <person name="Panda P."/>
            <person name="Hill R."/>
            <person name="Sambles C."/>
            <person name="Grant M."/>
            <person name="Williams N.M."/>
            <person name="Mcdougal R.L."/>
        </authorList>
    </citation>
    <scope>NUCLEOTIDE SEQUENCE [LARGE SCALE GENOMIC DNA]</scope>
    <source>
        <strain evidence="14">Chile2</strain>
        <strain evidence="15">Chile4</strain>
    </source>
</reference>
<dbReference type="PIRSF" id="PIRSF001529">
    <property type="entry name" value="Ser-tRNA-synth_IIa"/>
    <property type="match status" value="1"/>
</dbReference>
<dbReference type="InterPro" id="IPR002314">
    <property type="entry name" value="aa-tRNA-synt_IIb"/>
</dbReference>
<dbReference type="STRING" id="325452.A0A3R7G3T5"/>
<dbReference type="InterPro" id="IPR045864">
    <property type="entry name" value="aa-tRNA-synth_II/BPL/LPL"/>
</dbReference>
<dbReference type="AlphaFoldDB" id="A0A3R7G3T5"/>
<evidence type="ECO:0000313" key="15">
    <source>
        <dbReference type="EMBL" id="RLN77981.1"/>
    </source>
</evidence>
<dbReference type="GO" id="GO:0006434">
    <property type="term" value="P:seryl-tRNA aminoacylation"/>
    <property type="evidence" value="ECO:0007669"/>
    <property type="project" value="InterPro"/>
</dbReference>
<dbReference type="Proteomes" id="UP000285883">
    <property type="component" value="Unassembled WGS sequence"/>
</dbReference>
<evidence type="ECO:0000256" key="5">
    <source>
        <dbReference type="ARBA" id="ARBA00022917"/>
    </source>
</evidence>
<evidence type="ECO:0000256" key="3">
    <source>
        <dbReference type="ARBA" id="ARBA00022741"/>
    </source>
</evidence>
<evidence type="ECO:0000256" key="6">
    <source>
        <dbReference type="ARBA" id="ARBA00023146"/>
    </source>
</evidence>
<dbReference type="InterPro" id="IPR033729">
    <property type="entry name" value="SerRS_core"/>
</dbReference>
<dbReference type="GO" id="GO:0005737">
    <property type="term" value="C:cytoplasm"/>
    <property type="evidence" value="ECO:0007669"/>
    <property type="project" value="UniProtKB-ARBA"/>
</dbReference>
<feature type="binding site" evidence="9">
    <location>
        <begin position="442"/>
        <end position="445"/>
    </location>
    <ligand>
        <name>ATP</name>
        <dbReference type="ChEBI" id="CHEBI:30616"/>
    </ligand>
</feature>
<dbReference type="InterPro" id="IPR006195">
    <property type="entry name" value="aa-tRNA-synth_II"/>
</dbReference>
<sequence>MHEHVQNSLICSAPHIIMLLPTRGVLALARACRSHAPRTASSIPFIHSSRLSFFSSASTGSIATTTALNSEDVEPSATNLHSHVQARLDYKKLVDNVEFYVENGKKRFSDGNPQLVAELYQRQAKLRHTANLLRAERNTHAKQLGQAAAARKKQGKEADEAFDQLRLRGQELKREIAEVEKELTSVSAELELEALKIPNDTHPDVPVGAEEDSSVVMTHGEKPVFSFTPKDHYDLATELELLDSQLGAKVAGSKFTYLCNEGAMMEIALVHWTLSKLRARGFKVMFPPDVAHYKLVEGCGFQPRGEATQIYSIANSDLCLTATSEITLASTKSNEIIPTPSLPLKYAGFSHCFRTEIGHGGRQTRGIFRIHQFSKVEMFGFCANEAQAQAFFDEMVDIQTSMYAELGLHFELVDMASGDLGAPAYRKFDLLAWMPGREEYGEVSSMSMCTDYQARRLNIRHKDPKDEEAGTSYVHTLNGTACAVPRLLISLWETYQQEDGSIIIPEVLRPYMGGQEVIRRSE</sequence>
<dbReference type="EC" id="6.1.1.11" evidence="1"/>
<feature type="binding site" evidence="8">
    <location>
        <position position="377"/>
    </location>
    <ligand>
        <name>L-serine</name>
        <dbReference type="ChEBI" id="CHEBI:33384"/>
    </ligand>
</feature>
<dbReference type="EMBL" id="MBDN02000214">
    <property type="protein sequence ID" value="RLN77981.1"/>
    <property type="molecule type" value="Genomic_DNA"/>
</dbReference>
<dbReference type="PROSITE" id="PS50862">
    <property type="entry name" value="AA_TRNA_LIGASE_II"/>
    <property type="match status" value="1"/>
</dbReference>
<evidence type="ECO:0000256" key="7">
    <source>
        <dbReference type="ARBA" id="ARBA00031113"/>
    </source>
</evidence>